<dbReference type="OMA" id="HEQGMFR"/>
<evidence type="ECO:0000256" key="6">
    <source>
        <dbReference type="ARBA" id="ARBA00023002"/>
    </source>
</evidence>
<dbReference type="InterPro" id="IPR013149">
    <property type="entry name" value="ADH-like_C"/>
</dbReference>
<evidence type="ECO:0000256" key="12">
    <source>
        <dbReference type="RuleBase" id="RU361277"/>
    </source>
</evidence>
<evidence type="ECO:0000256" key="10">
    <source>
        <dbReference type="ARBA" id="ARBA00039783"/>
    </source>
</evidence>
<dbReference type="InterPro" id="IPR002328">
    <property type="entry name" value="ADH_Zn_CS"/>
</dbReference>
<dbReference type="eggNOG" id="KOG0024">
    <property type="taxonomic scope" value="Eukaryota"/>
</dbReference>
<dbReference type="GO" id="GO:0003939">
    <property type="term" value="F:L-iditol 2-dehydrogenase (NAD+) activity"/>
    <property type="evidence" value="ECO:0007669"/>
    <property type="project" value="TreeGrafter"/>
</dbReference>
<proteinExistence type="inferred from homology"/>
<protein>
    <recommendedName>
        <fullName evidence="10">L-arabinitol 4-dehydrogenase</fullName>
        <ecNumber evidence="9">1.1.1.12</ecNumber>
    </recommendedName>
</protein>
<dbReference type="KEGG" id="pfy:PFICI_14468"/>
<dbReference type="HOGENOM" id="CLU_026673_11_5_1"/>
<keyword evidence="4 12" id="KW-0862">Zinc</keyword>
<dbReference type="Pfam" id="PF00107">
    <property type="entry name" value="ADH_zinc_N"/>
    <property type="match status" value="1"/>
</dbReference>
<comment type="pathway">
    <text evidence="8">Carbohydrate degradation; L-arabinose degradation via L-arabinitol; D-xylulose 5-phosphate from L-arabinose (fungal route): step 2/5.</text>
</comment>
<evidence type="ECO:0000313" key="14">
    <source>
        <dbReference type="EMBL" id="ETS73522.1"/>
    </source>
</evidence>
<dbReference type="STRING" id="1229662.W3WK37"/>
<comment type="similarity">
    <text evidence="2 12">Belongs to the zinc-containing alcohol dehydrogenase family.</text>
</comment>
<evidence type="ECO:0000256" key="11">
    <source>
        <dbReference type="ARBA" id="ARBA00049317"/>
    </source>
</evidence>
<evidence type="ECO:0000256" key="1">
    <source>
        <dbReference type="ARBA" id="ARBA00001947"/>
    </source>
</evidence>
<dbReference type="EC" id="1.1.1.12" evidence="9"/>
<gene>
    <name evidence="14" type="ORF">PFICI_14468</name>
</gene>
<comment type="catalytic activity">
    <reaction evidence="11">
        <text>L-arabinitol + NAD(+) = L-xylulose + NADH + H(+)</text>
        <dbReference type="Rhea" id="RHEA:16381"/>
        <dbReference type="ChEBI" id="CHEBI:15378"/>
        <dbReference type="ChEBI" id="CHEBI:17399"/>
        <dbReference type="ChEBI" id="CHEBI:18403"/>
        <dbReference type="ChEBI" id="CHEBI:57540"/>
        <dbReference type="ChEBI" id="CHEBI:57945"/>
        <dbReference type="EC" id="1.1.1.12"/>
    </reaction>
</comment>
<feature type="domain" description="Enoyl reductase (ER)" evidence="13">
    <location>
        <begin position="24"/>
        <end position="361"/>
    </location>
</feature>
<evidence type="ECO:0000259" key="13">
    <source>
        <dbReference type="SMART" id="SM00829"/>
    </source>
</evidence>
<dbReference type="EMBL" id="KI912121">
    <property type="protein sequence ID" value="ETS73522.1"/>
    <property type="molecule type" value="Genomic_DNA"/>
</dbReference>
<dbReference type="SUPFAM" id="SSF51735">
    <property type="entry name" value="NAD(P)-binding Rossmann-fold domains"/>
    <property type="match status" value="1"/>
</dbReference>
<dbReference type="InterPro" id="IPR036291">
    <property type="entry name" value="NAD(P)-bd_dom_sf"/>
</dbReference>
<dbReference type="AlphaFoldDB" id="W3WK37"/>
<evidence type="ECO:0000256" key="3">
    <source>
        <dbReference type="ARBA" id="ARBA00022723"/>
    </source>
</evidence>
<evidence type="ECO:0000256" key="5">
    <source>
        <dbReference type="ARBA" id="ARBA00022935"/>
    </source>
</evidence>
<dbReference type="Gene3D" id="3.40.50.720">
    <property type="entry name" value="NAD(P)-binding Rossmann-like Domain"/>
    <property type="match status" value="1"/>
</dbReference>
<dbReference type="RefSeq" id="XP_007841240.1">
    <property type="nucleotide sequence ID" value="XM_007843049.1"/>
</dbReference>
<dbReference type="GO" id="GO:0050019">
    <property type="term" value="F:L-arabinitol 4-dehydrogenase activity"/>
    <property type="evidence" value="ECO:0007669"/>
    <property type="project" value="UniProtKB-EC"/>
</dbReference>
<comment type="cofactor">
    <cofactor evidence="1 12">
        <name>Zn(2+)</name>
        <dbReference type="ChEBI" id="CHEBI:29105"/>
    </cofactor>
</comment>
<dbReference type="PANTHER" id="PTHR43161">
    <property type="entry name" value="SORBITOL DEHYDROGENASE"/>
    <property type="match status" value="1"/>
</dbReference>
<dbReference type="GO" id="GO:0006062">
    <property type="term" value="P:sorbitol catabolic process"/>
    <property type="evidence" value="ECO:0007669"/>
    <property type="project" value="TreeGrafter"/>
</dbReference>
<dbReference type="SUPFAM" id="SSF50129">
    <property type="entry name" value="GroES-like"/>
    <property type="match status" value="1"/>
</dbReference>
<name>W3WK37_PESFW</name>
<reference evidence="15" key="1">
    <citation type="journal article" date="2015" name="BMC Genomics">
        <title>Genomic and transcriptomic analysis of the endophytic fungus Pestalotiopsis fici reveals its lifestyle and high potential for synthesis of natural products.</title>
        <authorList>
            <person name="Wang X."/>
            <person name="Zhang X."/>
            <person name="Liu L."/>
            <person name="Xiang M."/>
            <person name="Wang W."/>
            <person name="Sun X."/>
            <person name="Che Y."/>
            <person name="Guo L."/>
            <person name="Liu G."/>
            <person name="Guo L."/>
            <person name="Wang C."/>
            <person name="Yin W.B."/>
            <person name="Stadler M."/>
            <person name="Zhang X."/>
            <person name="Liu X."/>
        </authorList>
    </citation>
    <scope>NUCLEOTIDE SEQUENCE [LARGE SCALE GENOMIC DNA]</scope>
    <source>
        <strain evidence="15">W106-1 / CGMCC3.15140</strain>
    </source>
</reference>
<dbReference type="OrthoDB" id="2148442at2759"/>
<dbReference type="PANTHER" id="PTHR43161:SF13">
    <property type="entry name" value="D-XYLULOSE REDUCTASE"/>
    <property type="match status" value="1"/>
</dbReference>
<evidence type="ECO:0000256" key="8">
    <source>
        <dbReference type="ARBA" id="ARBA00037881"/>
    </source>
</evidence>
<keyword evidence="15" id="KW-1185">Reference proteome</keyword>
<dbReference type="GeneID" id="19279481"/>
<evidence type="ECO:0000313" key="15">
    <source>
        <dbReference type="Proteomes" id="UP000030651"/>
    </source>
</evidence>
<dbReference type="Proteomes" id="UP000030651">
    <property type="component" value="Unassembled WGS sequence"/>
</dbReference>
<evidence type="ECO:0000256" key="4">
    <source>
        <dbReference type="ARBA" id="ARBA00022833"/>
    </source>
</evidence>
<keyword evidence="5" id="KW-0119">Carbohydrate metabolism</keyword>
<dbReference type="Gene3D" id="3.90.180.10">
    <property type="entry name" value="Medium-chain alcohol dehydrogenases, catalytic domain"/>
    <property type="match status" value="1"/>
</dbReference>
<dbReference type="InterPro" id="IPR020843">
    <property type="entry name" value="ER"/>
</dbReference>
<organism evidence="14 15">
    <name type="scientific">Pestalotiopsis fici (strain W106-1 / CGMCC3.15140)</name>
    <dbReference type="NCBI Taxonomy" id="1229662"/>
    <lineage>
        <taxon>Eukaryota</taxon>
        <taxon>Fungi</taxon>
        <taxon>Dikarya</taxon>
        <taxon>Ascomycota</taxon>
        <taxon>Pezizomycotina</taxon>
        <taxon>Sordariomycetes</taxon>
        <taxon>Xylariomycetidae</taxon>
        <taxon>Amphisphaeriales</taxon>
        <taxon>Sporocadaceae</taxon>
        <taxon>Pestalotiopsis</taxon>
    </lineage>
</organism>
<dbReference type="InParanoid" id="W3WK37"/>
<dbReference type="InterPro" id="IPR013154">
    <property type="entry name" value="ADH-like_N"/>
</dbReference>
<keyword evidence="7" id="KW-0520">NAD</keyword>
<keyword evidence="3 12" id="KW-0479">Metal-binding</keyword>
<sequence>MSTSQSLDIRSRKPENLGVWTNPKHELHLQSGPVPTLNEGQCLVHVRATGICGSDVHFWKKGHIGDMVVTGENGLGHESSGVVIDVGPGVTKYKPGDRVALECGIPCMKATCYYCRIGRYNACPDVVFFSTPPHHGTLTRYHVHPEEWLHPLPDELSFEEGSLLEPLSVALAGIDRSELRLGDPIVICGAGPIGLVTLLAAHAAGATPIVITDLDESRLQFAKKLIPRVRTVKVDTKLGSKEVADEVRKTLGTEAKLVFECTGVESSVQTGIYSCRFGGMVFIIGCGKDFQTMPFSYMSAREIDIRFQYRYHDTYPKAIALVSAGLIDLKPLVTHRFTLEEGEKAFAAASDPSAKAVKVQILDD</sequence>
<keyword evidence="5" id="KW-0054">Arabinose catabolism</keyword>
<dbReference type="InterPro" id="IPR045306">
    <property type="entry name" value="SDH-like"/>
</dbReference>
<evidence type="ECO:0000256" key="9">
    <source>
        <dbReference type="ARBA" id="ARBA00038954"/>
    </source>
</evidence>
<dbReference type="FunFam" id="3.40.50.720:FF:000068">
    <property type="entry name" value="Sorbitol dehydrogenase"/>
    <property type="match status" value="1"/>
</dbReference>
<dbReference type="InterPro" id="IPR011032">
    <property type="entry name" value="GroES-like_sf"/>
</dbReference>
<dbReference type="GO" id="GO:0008270">
    <property type="term" value="F:zinc ion binding"/>
    <property type="evidence" value="ECO:0007669"/>
    <property type="project" value="InterPro"/>
</dbReference>
<dbReference type="Pfam" id="PF08240">
    <property type="entry name" value="ADH_N"/>
    <property type="match status" value="1"/>
</dbReference>
<accession>W3WK37</accession>
<evidence type="ECO:0000256" key="2">
    <source>
        <dbReference type="ARBA" id="ARBA00008072"/>
    </source>
</evidence>
<keyword evidence="6" id="KW-0560">Oxidoreductase</keyword>
<dbReference type="SMART" id="SM00829">
    <property type="entry name" value="PKS_ER"/>
    <property type="match status" value="1"/>
</dbReference>
<dbReference type="PROSITE" id="PS00059">
    <property type="entry name" value="ADH_ZINC"/>
    <property type="match status" value="1"/>
</dbReference>
<dbReference type="GO" id="GO:0019568">
    <property type="term" value="P:arabinose catabolic process"/>
    <property type="evidence" value="ECO:0007669"/>
    <property type="project" value="UniProtKB-KW"/>
</dbReference>
<evidence type="ECO:0000256" key="7">
    <source>
        <dbReference type="ARBA" id="ARBA00023027"/>
    </source>
</evidence>
<dbReference type="CDD" id="cd05285">
    <property type="entry name" value="sorbitol_DH"/>
    <property type="match status" value="1"/>
</dbReference>